<dbReference type="EMBL" id="RCDB01000001">
    <property type="protein sequence ID" value="RLK53004.1"/>
    <property type="molecule type" value="Genomic_DNA"/>
</dbReference>
<dbReference type="InterPro" id="IPR017871">
    <property type="entry name" value="ABC_transporter-like_CS"/>
</dbReference>
<accession>A0A498CAU7</accession>
<feature type="domain" description="ABC transporter" evidence="7">
    <location>
        <begin position="3"/>
        <end position="233"/>
    </location>
</feature>
<evidence type="ECO:0000256" key="3">
    <source>
        <dbReference type="ARBA" id="ARBA00022448"/>
    </source>
</evidence>
<evidence type="ECO:0000256" key="6">
    <source>
        <dbReference type="ARBA" id="ARBA00023251"/>
    </source>
</evidence>
<dbReference type="GO" id="GO:0016887">
    <property type="term" value="F:ATP hydrolysis activity"/>
    <property type="evidence" value="ECO:0007669"/>
    <property type="project" value="InterPro"/>
</dbReference>
<dbReference type="InterPro" id="IPR003593">
    <property type="entry name" value="AAA+_ATPase"/>
</dbReference>
<keyword evidence="5" id="KW-0067">ATP-binding</keyword>
<keyword evidence="9" id="KW-1185">Reference proteome</keyword>
<reference evidence="8 9" key="1">
    <citation type="journal article" date="2015" name="Stand. Genomic Sci.">
        <title>Genomic Encyclopedia of Bacterial and Archaeal Type Strains, Phase III: the genomes of soil and plant-associated and newly described type strains.</title>
        <authorList>
            <person name="Whitman W.B."/>
            <person name="Woyke T."/>
            <person name="Klenk H.P."/>
            <person name="Zhou Y."/>
            <person name="Lilburn T.G."/>
            <person name="Beck B.J."/>
            <person name="De Vos P."/>
            <person name="Vandamme P."/>
            <person name="Eisen J.A."/>
            <person name="Garrity G."/>
            <person name="Hugenholtz P."/>
            <person name="Kyrpides N.C."/>
        </authorList>
    </citation>
    <scope>NUCLEOTIDE SEQUENCE [LARGE SCALE GENOMIC DNA]</scope>
    <source>
        <strain evidence="8 9">S2T63</strain>
    </source>
</reference>
<dbReference type="SMART" id="SM00382">
    <property type="entry name" value="AAA"/>
    <property type="match status" value="1"/>
</dbReference>
<gene>
    <name evidence="8" type="ORF">C7474_0966</name>
</gene>
<keyword evidence="6" id="KW-0046">Antibiotic resistance</keyword>
<dbReference type="InterPro" id="IPR027417">
    <property type="entry name" value="P-loop_NTPase"/>
</dbReference>
<dbReference type="Gene3D" id="3.40.50.300">
    <property type="entry name" value="P-loop containing nucleotide triphosphate hydrolases"/>
    <property type="match status" value="1"/>
</dbReference>
<evidence type="ECO:0000256" key="4">
    <source>
        <dbReference type="ARBA" id="ARBA00022741"/>
    </source>
</evidence>
<protein>
    <submittedName>
        <fullName evidence="8">ABC-type multidrug transport system ATPase subunit</fullName>
    </submittedName>
</protein>
<evidence type="ECO:0000256" key="5">
    <source>
        <dbReference type="ARBA" id="ARBA00022840"/>
    </source>
</evidence>
<dbReference type="GO" id="GO:0005886">
    <property type="term" value="C:plasma membrane"/>
    <property type="evidence" value="ECO:0007669"/>
    <property type="project" value="UniProtKB-SubCell"/>
</dbReference>
<dbReference type="PANTHER" id="PTHR42711:SF5">
    <property type="entry name" value="ABC TRANSPORTER ATP-BINDING PROTEIN NATA"/>
    <property type="match status" value="1"/>
</dbReference>
<dbReference type="GO" id="GO:0005524">
    <property type="term" value="F:ATP binding"/>
    <property type="evidence" value="ECO:0007669"/>
    <property type="project" value="UniProtKB-KW"/>
</dbReference>
<name>A0A498CAU7_9MICO</name>
<organism evidence="8 9">
    <name type="scientific">Microbacterium telephonicum</name>
    <dbReference type="NCBI Taxonomy" id="1714841"/>
    <lineage>
        <taxon>Bacteria</taxon>
        <taxon>Bacillati</taxon>
        <taxon>Actinomycetota</taxon>
        <taxon>Actinomycetes</taxon>
        <taxon>Micrococcales</taxon>
        <taxon>Microbacteriaceae</taxon>
        <taxon>Microbacterium</taxon>
    </lineage>
</organism>
<dbReference type="AlphaFoldDB" id="A0A498CAU7"/>
<comment type="caution">
    <text evidence="8">The sequence shown here is derived from an EMBL/GenBank/DDBJ whole genome shotgun (WGS) entry which is preliminary data.</text>
</comment>
<dbReference type="SUPFAM" id="SSF52540">
    <property type="entry name" value="P-loop containing nucleoside triphosphate hydrolases"/>
    <property type="match status" value="1"/>
</dbReference>
<dbReference type="InterPro" id="IPR050763">
    <property type="entry name" value="ABC_transporter_ATP-binding"/>
</dbReference>
<dbReference type="Proteomes" id="UP000273158">
    <property type="component" value="Unassembled WGS sequence"/>
</dbReference>
<proteinExistence type="inferred from homology"/>
<dbReference type="InterPro" id="IPR003439">
    <property type="entry name" value="ABC_transporter-like_ATP-bd"/>
</dbReference>
<evidence type="ECO:0000256" key="1">
    <source>
        <dbReference type="ARBA" id="ARBA00004202"/>
    </source>
</evidence>
<dbReference type="PROSITE" id="PS00211">
    <property type="entry name" value="ABC_TRANSPORTER_1"/>
    <property type="match status" value="1"/>
</dbReference>
<dbReference type="GO" id="GO:0046677">
    <property type="term" value="P:response to antibiotic"/>
    <property type="evidence" value="ECO:0007669"/>
    <property type="project" value="UniProtKB-KW"/>
</dbReference>
<comment type="subcellular location">
    <subcellularLocation>
        <location evidence="1">Cell membrane</location>
        <topology evidence="1">Peripheral membrane protein</topology>
    </subcellularLocation>
</comment>
<comment type="similarity">
    <text evidence="2">Belongs to the ABC transporter superfamily.</text>
</comment>
<dbReference type="RefSeq" id="WP_121057772.1">
    <property type="nucleotide sequence ID" value="NZ_RCDB01000001.1"/>
</dbReference>
<evidence type="ECO:0000259" key="7">
    <source>
        <dbReference type="PROSITE" id="PS50893"/>
    </source>
</evidence>
<evidence type="ECO:0000313" key="9">
    <source>
        <dbReference type="Proteomes" id="UP000273158"/>
    </source>
</evidence>
<evidence type="ECO:0000256" key="2">
    <source>
        <dbReference type="ARBA" id="ARBA00005417"/>
    </source>
</evidence>
<dbReference type="PANTHER" id="PTHR42711">
    <property type="entry name" value="ABC TRANSPORTER ATP-BINDING PROTEIN"/>
    <property type="match status" value="1"/>
</dbReference>
<keyword evidence="3" id="KW-0813">Transport</keyword>
<dbReference type="PROSITE" id="PS50893">
    <property type="entry name" value="ABC_TRANSPORTER_2"/>
    <property type="match status" value="1"/>
</dbReference>
<keyword evidence="4" id="KW-0547">Nucleotide-binding</keyword>
<dbReference type="Pfam" id="PF00005">
    <property type="entry name" value="ABC_tran"/>
    <property type="match status" value="1"/>
</dbReference>
<evidence type="ECO:0000313" key="8">
    <source>
        <dbReference type="EMBL" id="RLK53004.1"/>
    </source>
</evidence>
<sequence>MAIEVHGLVKSYKAVRAVDGIDVHVADGEIFAFLGSNGAGKSTTIGCLTTLLRPDAGSLQVAGADVLRDPDHVRRAIGVVFQQSLMDDMLTVRENLRLRAGLSGVARAAFAARLTELSDLIELDEFLDRPYGRLSGGQRRRADIARALLHRPRILFLDEPTAGLDPASRAAVWSAVDRLRVEHGLTVFVTTHYMEETEEADHVCIIDSGRIVAEGTPAALRARYSSSVLTVDSADAPQLLALAPAARREGERVVIPVADAAEALRLLETHRGSIRDFEFRHGRMDDVFLALTGRSDPAADPAVTPTGSGEAA</sequence>
<dbReference type="OrthoDB" id="9804819at2"/>